<evidence type="ECO:0000313" key="5">
    <source>
        <dbReference type="EMBL" id="GAA6497727.1"/>
    </source>
</evidence>
<evidence type="ECO:0000256" key="1">
    <source>
        <dbReference type="ARBA" id="ARBA00023015"/>
    </source>
</evidence>
<keyword evidence="3" id="KW-0804">Transcription</keyword>
<dbReference type="PANTHER" id="PTHR38445:SF9">
    <property type="entry name" value="HTH-TYPE TRANSCRIPTIONAL REPRESSOR YTRA"/>
    <property type="match status" value="1"/>
</dbReference>
<keyword evidence="1" id="KW-0805">Transcription regulation</keyword>
<dbReference type="InterPro" id="IPR000524">
    <property type="entry name" value="Tscrpt_reg_HTH_GntR"/>
</dbReference>
<dbReference type="PANTHER" id="PTHR38445">
    <property type="entry name" value="HTH-TYPE TRANSCRIPTIONAL REPRESSOR YTRA"/>
    <property type="match status" value="1"/>
</dbReference>
<dbReference type="PROSITE" id="PS50949">
    <property type="entry name" value="HTH_GNTR"/>
    <property type="match status" value="1"/>
</dbReference>
<dbReference type="Gene3D" id="1.10.10.10">
    <property type="entry name" value="Winged helix-like DNA-binding domain superfamily/Winged helix DNA-binding domain"/>
    <property type="match status" value="1"/>
</dbReference>
<evidence type="ECO:0000313" key="6">
    <source>
        <dbReference type="Proteomes" id="UP001600941"/>
    </source>
</evidence>
<evidence type="ECO:0000256" key="2">
    <source>
        <dbReference type="ARBA" id="ARBA00023125"/>
    </source>
</evidence>
<proteinExistence type="predicted"/>
<feature type="domain" description="HTH gntR-type" evidence="4">
    <location>
        <begin position="14"/>
        <end position="82"/>
    </location>
</feature>
<dbReference type="SUPFAM" id="SSF46785">
    <property type="entry name" value="Winged helix' DNA-binding domain"/>
    <property type="match status" value="1"/>
</dbReference>
<gene>
    <name evidence="5" type="ORF">K340107D12_05430</name>
</gene>
<dbReference type="Pfam" id="PF00392">
    <property type="entry name" value="GntR"/>
    <property type="match status" value="1"/>
</dbReference>
<protein>
    <recommendedName>
        <fullName evidence="4">HTH gntR-type domain-containing protein</fullName>
    </recommendedName>
</protein>
<organism evidence="5 6">
    <name type="scientific">Blautia parvula</name>
    <dbReference type="NCBI Taxonomy" id="2877527"/>
    <lineage>
        <taxon>Bacteria</taxon>
        <taxon>Bacillati</taxon>
        <taxon>Bacillota</taxon>
        <taxon>Clostridia</taxon>
        <taxon>Lachnospirales</taxon>
        <taxon>Lachnospiraceae</taxon>
        <taxon>Blautia</taxon>
    </lineage>
</organism>
<dbReference type="SMART" id="SM00345">
    <property type="entry name" value="HTH_GNTR"/>
    <property type="match status" value="1"/>
</dbReference>
<evidence type="ECO:0000259" key="4">
    <source>
        <dbReference type="PROSITE" id="PS50949"/>
    </source>
</evidence>
<dbReference type="InterPro" id="IPR036390">
    <property type="entry name" value="WH_DNA-bd_sf"/>
</dbReference>
<keyword evidence="2" id="KW-0238">DNA-binding</keyword>
<dbReference type="CDD" id="cd07377">
    <property type="entry name" value="WHTH_GntR"/>
    <property type="match status" value="1"/>
</dbReference>
<keyword evidence="6" id="KW-1185">Reference proteome</keyword>
<accession>A0ABQ0BMH3</accession>
<sequence length="332" mass="37492">MKSTDIVIDKSSDQPIYQQIADRITQSVQKGFLNPGDRLPTSQDFFDNYGIARGTVKHAYNILEKNGIVTVIQGKGSFIKDKNSSVQTIDAVDQYLDELLTLGFSLDDIEGLISQRLKALQDEQNVFKIAVMESCPELLDCLITDLEQFPNTKVYPFLVNDMGGKHTFTLREYDLIVIMEKNIPLFLGTEIEHEIKNKILPISTILSSDTLKLLAKIIPGESVGILCQTKRFAGILKWELSSLNAMLSPKEVLLYSTCSADALLSFLKTKRHLLISSSYEQNCSSEQKKILQAYEENGGRLLPVQYTIDNGSALYIEEFIRNYHFSHYNTSR</sequence>
<evidence type="ECO:0000256" key="3">
    <source>
        <dbReference type="ARBA" id="ARBA00023163"/>
    </source>
</evidence>
<reference evidence="5 6" key="1">
    <citation type="submission" date="2024-04" db="EMBL/GenBank/DDBJ databases">
        <title>Defined microbial consortia suppress multidrug-resistant proinflammatory Enterobacteriaceae via ecological control.</title>
        <authorList>
            <person name="Furuichi M."/>
            <person name="Kawaguchi T."/>
            <person name="Pust M."/>
            <person name="Yasuma K."/>
            <person name="Plichta D."/>
            <person name="Hasegawa N."/>
            <person name="Ohya T."/>
            <person name="Bhattarai S."/>
            <person name="Sasajima S."/>
            <person name="Aoto Y."/>
            <person name="Tuganbaev T."/>
            <person name="Yaginuma M."/>
            <person name="Ueda M."/>
            <person name="Okahashi N."/>
            <person name="Amafuji K."/>
            <person name="Kiridooshi Y."/>
            <person name="Sugita K."/>
            <person name="Strazar M."/>
            <person name="Skelly A."/>
            <person name="Suda W."/>
            <person name="Hattori M."/>
            <person name="Nakamoto N."/>
            <person name="Caballero S."/>
            <person name="Norman J."/>
            <person name="Olle B."/>
            <person name="Tanoue T."/>
            <person name="Arita M."/>
            <person name="Bucci V."/>
            <person name="Atarashi K."/>
            <person name="Xavier R."/>
            <person name="Honda K."/>
        </authorList>
    </citation>
    <scope>NUCLEOTIDE SEQUENCE [LARGE SCALE GENOMIC DNA]</scope>
    <source>
        <strain evidence="6">k34-0107-D12</strain>
    </source>
</reference>
<dbReference type="InterPro" id="IPR036388">
    <property type="entry name" value="WH-like_DNA-bd_sf"/>
</dbReference>
<dbReference type="Proteomes" id="UP001600941">
    <property type="component" value="Unassembled WGS sequence"/>
</dbReference>
<comment type="caution">
    <text evidence="5">The sequence shown here is derived from an EMBL/GenBank/DDBJ whole genome shotgun (WGS) entry which is preliminary data.</text>
</comment>
<dbReference type="RefSeq" id="WP_033139846.1">
    <property type="nucleotide sequence ID" value="NZ_BAABZQ010000001.1"/>
</dbReference>
<name>A0ABQ0BMH3_9FIRM</name>
<dbReference type="EMBL" id="BAABZQ010000001">
    <property type="protein sequence ID" value="GAA6497727.1"/>
    <property type="molecule type" value="Genomic_DNA"/>
</dbReference>